<dbReference type="SUPFAM" id="SSF51735">
    <property type="entry name" value="NAD(P)-binding Rossmann-fold domains"/>
    <property type="match status" value="1"/>
</dbReference>
<keyword evidence="9" id="KW-1185">Reference proteome</keyword>
<dbReference type="FunFam" id="3.40.50.720:FF:000009">
    <property type="entry name" value="Fatty oxidation complex, alpha subunit"/>
    <property type="match status" value="1"/>
</dbReference>
<feature type="binding site" evidence="5">
    <location>
        <position position="91"/>
    </location>
    <ligand>
        <name>NAD(+)</name>
        <dbReference type="ChEBI" id="CHEBI:57540"/>
    </ligand>
</feature>
<feature type="binding site" evidence="5">
    <location>
        <position position="32"/>
    </location>
    <ligand>
        <name>NAD(+)</name>
        <dbReference type="ChEBI" id="CHEBI:57540"/>
    </ligand>
</feature>
<dbReference type="GO" id="GO:0070403">
    <property type="term" value="F:NAD+ binding"/>
    <property type="evidence" value="ECO:0007669"/>
    <property type="project" value="InterPro"/>
</dbReference>
<dbReference type="Proteomes" id="UP000199504">
    <property type="component" value="Unassembled WGS sequence"/>
</dbReference>
<dbReference type="STRING" id="262898.GA0070564_102632"/>
<dbReference type="InterPro" id="IPR022694">
    <property type="entry name" value="3-OHacyl-CoA_DH"/>
</dbReference>
<dbReference type="Gene3D" id="3.40.50.720">
    <property type="entry name" value="NAD(P)-binding Rossmann-like Domain"/>
    <property type="match status" value="1"/>
</dbReference>
<reference evidence="9" key="1">
    <citation type="submission" date="2016-06" db="EMBL/GenBank/DDBJ databases">
        <authorList>
            <person name="Varghese N."/>
            <person name="Submissions Spin"/>
        </authorList>
    </citation>
    <scope>NUCLEOTIDE SEQUENCE [LARGE SCALE GENOMIC DNA]</scope>
    <source>
        <strain evidence="9">DSM 44830</strain>
    </source>
</reference>
<evidence type="ECO:0000256" key="1">
    <source>
        <dbReference type="ARBA" id="ARBA00005086"/>
    </source>
</evidence>
<dbReference type="EMBL" id="FMCX01000002">
    <property type="protein sequence ID" value="SCF02021.1"/>
    <property type="molecule type" value="Genomic_DNA"/>
</dbReference>
<dbReference type="PANTHER" id="PTHR48075">
    <property type="entry name" value="3-HYDROXYACYL-COA DEHYDROGENASE FAMILY PROTEIN"/>
    <property type="match status" value="1"/>
</dbReference>
<feature type="binding site" evidence="5">
    <location>
        <position position="273"/>
    </location>
    <ligand>
        <name>NAD(+)</name>
        <dbReference type="ChEBI" id="CHEBI:57540"/>
    </ligand>
</feature>
<organism evidence="8 9">
    <name type="scientific">Micromonospora mirobrigensis</name>
    <dbReference type="NCBI Taxonomy" id="262898"/>
    <lineage>
        <taxon>Bacteria</taxon>
        <taxon>Bacillati</taxon>
        <taxon>Actinomycetota</taxon>
        <taxon>Actinomycetes</taxon>
        <taxon>Micromonosporales</taxon>
        <taxon>Micromonosporaceae</taxon>
        <taxon>Micromonospora</taxon>
    </lineage>
</organism>
<feature type="domain" description="3-hydroxyacyl-CoA dehydrogenase NAD binding" evidence="7">
    <location>
        <begin position="4"/>
        <end position="182"/>
    </location>
</feature>
<evidence type="ECO:0000259" key="6">
    <source>
        <dbReference type="Pfam" id="PF00725"/>
    </source>
</evidence>
<evidence type="ECO:0000313" key="9">
    <source>
        <dbReference type="Proteomes" id="UP000199504"/>
    </source>
</evidence>
<dbReference type="InterPro" id="IPR008927">
    <property type="entry name" value="6-PGluconate_DH-like_C_sf"/>
</dbReference>
<gene>
    <name evidence="8" type="ORF">GA0070564_102632</name>
</gene>
<evidence type="ECO:0000256" key="2">
    <source>
        <dbReference type="ARBA" id="ARBA00009463"/>
    </source>
</evidence>
<comment type="pathway">
    <text evidence="1">Lipid metabolism; butanoate metabolism.</text>
</comment>
<feature type="binding site" evidence="5">
    <location>
        <begin position="9"/>
        <end position="14"/>
    </location>
    <ligand>
        <name>NAD(+)</name>
        <dbReference type="ChEBI" id="CHEBI:57540"/>
    </ligand>
</feature>
<dbReference type="PANTHER" id="PTHR48075:SF5">
    <property type="entry name" value="3-HYDROXYBUTYRYL-COA DEHYDROGENASE"/>
    <property type="match status" value="1"/>
</dbReference>
<dbReference type="PIRSF" id="PIRSF000105">
    <property type="entry name" value="HCDH"/>
    <property type="match status" value="1"/>
</dbReference>
<feature type="site" description="Important for catalytic activity" evidence="4">
    <location>
        <position position="139"/>
    </location>
</feature>
<dbReference type="InterPro" id="IPR006108">
    <property type="entry name" value="3HC_DH_C"/>
</dbReference>
<comment type="similarity">
    <text evidence="2">Belongs to the 3-hydroxyacyl-CoA dehydrogenase family.</text>
</comment>
<dbReference type="GO" id="GO:0006631">
    <property type="term" value="P:fatty acid metabolic process"/>
    <property type="evidence" value="ECO:0007669"/>
    <property type="project" value="InterPro"/>
</dbReference>
<dbReference type="GO" id="GO:0016616">
    <property type="term" value="F:oxidoreductase activity, acting on the CH-OH group of donors, NAD or NADP as acceptor"/>
    <property type="evidence" value="ECO:0007669"/>
    <property type="project" value="InterPro"/>
</dbReference>
<dbReference type="AlphaFoldDB" id="A0A1C4X1N1"/>
<keyword evidence="5" id="KW-0520">NAD</keyword>
<evidence type="ECO:0000256" key="5">
    <source>
        <dbReference type="PIRSR" id="PIRSR000105-2"/>
    </source>
</evidence>
<evidence type="ECO:0000256" key="3">
    <source>
        <dbReference type="ARBA" id="ARBA00023002"/>
    </source>
</evidence>
<dbReference type="InterPro" id="IPR036291">
    <property type="entry name" value="NAD(P)-bd_dom_sf"/>
</dbReference>
<dbReference type="InterPro" id="IPR006176">
    <property type="entry name" value="3-OHacyl-CoA_DH_NAD-bd"/>
</dbReference>
<name>A0A1C4X1N1_9ACTN</name>
<dbReference type="Pfam" id="PF00725">
    <property type="entry name" value="3HCDH"/>
    <property type="match status" value="1"/>
</dbReference>
<evidence type="ECO:0000313" key="8">
    <source>
        <dbReference type="EMBL" id="SCF02021.1"/>
    </source>
</evidence>
<sequence>MRENIAVIGAGTMGIGVSHAFAAGGHHVTLVDIGKPALDRAAEEIARNVRLFGMVGGTPESTPGATLAAITFSTELADVADADFVVENITENFSLKQRVYRELDEMCKPAAVFGVNTSAIPITRIAGLTERADRVVGTHFMNPVPLKPLVEVIRGFHTSPETIAFTRDLISRLGKDTAVVEDSPGFVTNRAMMLMVNEAICLLQEGVAPAAEIDRLFVQCFGHRMGPLATADLIGLDTVLYSLDVLLENFNEPKYRPSLLLRKLVDAGHLGRKTGQGLFDYRTTDPTTVPERN</sequence>
<keyword evidence="3" id="KW-0560">Oxidoreductase</keyword>
<dbReference type="RefSeq" id="WP_091606472.1">
    <property type="nucleotide sequence ID" value="NZ_FMCX01000002.1"/>
</dbReference>
<feature type="binding site" evidence="5">
    <location>
        <position position="96"/>
    </location>
    <ligand>
        <name>NAD(+)</name>
        <dbReference type="ChEBI" id="CHEBI:57540"/>
    </ligand>
</feature>
<feature type="binding site" evidence="5">
    <location>
        <position position="118"/>
    </location>
    <ligand>
        <name>NAD(+)</name>
        <dbReference type="ChEBI" id="CHEBI:57540"/>
    </ligand>
</feature>
<accession>A0A1C4X1N1</accession>
<dbReference type="InterPro" id="IPR013328">
    <property type="entry name" value="6PGD_dom2"/>
</dbReference>
<feature type="binding site" evidence="5">
    <location>
        <position position="142"/>
    </location>
    <ligand>
        <name>NAD(+)</name>
        <dbReference type="ChEBI" id="CHEBI:57540"/>
    </ligand>
</feature>
<dbReference type="Gene3D" id="1.10.1040.10">
    <property type="entry name" value="N-(1-d-carboxylethyl)-l-norvaline Dehydrogenase, domain 2"/>
    <property type="match status" value="1"/>
</dbReference>
<evidence type="ECO:0000256" key="4">
    <source>
        <dbReference type="PIRSR" id="PIRSR000105-1"/>
    </source>
</evidence>
<dbReference type="Pfam" id="PF02737">
    <property type="entry name" value="3HCDH_N"/>
    <property type="match status" value="1"/>
</dbReference>
<protein>
    <submittedName>
        <fullName evidence="8">3-hydroxybutyryl-CoA dehydrogenase</fullName>
    </submittedName>
</protein>
<feature type="domain" description="3-hydroxyacyl-CoA dehydrogenase C-terminal" evidence="6">
    <location>
        <begin position="185"/>
        <end position="281"/>
    </location>
</feature>
<proteinExistence type="inferred from homology"/>
<evidence type="ECO:0000259" key="7">
    <source>
        <dbReference type="Pfam" id="PF02737"/>
    </source>
</evidence>
<dbReference type="SUPFAM" id="SSF48179">
    <property type="entry name" value="6-phosphogluconate dehydrogenase C-terminal domain-like"/>
    <property type="match status" value="1"/>
</dbReference>